<feature type="compositionally biased region" description="Low complexity" evidence="1">
    <location>
        <begin position="72"/>
        <end position="81"/>
    </location>
</feature>
<reference evidence="4" key="1">
    <citation type="journal article" date="2022" name="bioRxiv">
        <title>Sequencing and chromosome-scale assembly of the giantPleurodeles waltlgenome.</title>
        <authorList>
            <person name="Brown T."/>
            <person name="Elewa A."/>
            <person name="Iarovenko S."/>
            <person name="Subramanian E."/>
            <person name="Araus A.J."/>
            <person name="Petzold A."/>
            <person name="Susuki M."/>
            <person name="Suzuki K.-i.T."/>
            <person name="Hayashi T."/>
            <person name="Toyoda A."/>
            <person name="Oliveira C."/>
            <person name="Osipova E."/>
            <person name="Leigh N.D."/>
            <person name="Simon A."/>
            <person name="Yun M.H."/>
        </authorList>
    </citation>
    <scope>NUCLEOTIDE SEQUENCE</scope>
    <source>
        <strain evidence="4">20211129_DDA</strain>
        <tissue evidence="4">Liver</tissue>
    </source>
</reference>
<dbReference type="EMBL" id="JANPWB010000012">
    <property type="protein sequence ID" value="KAJ1120249.1"/>
    <property type="molecule type" value="Genomic_DNA"/>
</dbReference>
<name>A0AAV7NWM3_PLEWA</name>
<organism evidence="4 5">
    <name type="scientific">Pleurodeles waltl</name>
    <name type="common">Iberian ribbed newt</name>
    <dbReference type="NCBI Taxonomy" id="8319"/>
    <lineage>
        <taxon>Eukaryota</taxon>
        <taxon>Metazoa</taxon>
        <taxon>Chordata</taxon>
        <taxon>Craniata</taxon>
        <taxon>Vertebrata</taxon>
        <taxon>Euteleostomi</taxon>
        <taxon>Amphibia</taxon>
        <taxon>Batrachia</taxon>
        <taxon>Caudata</taxon>
        <taxon>Salamandroidea</taxon>
        <taxon>Salamandridae</taxon>
        <taxon>Pleurodelinae</taxon>
        <taxon>Pleurodeles</taxon>
    </lineage>
</organism>
<dbReference type="EMBL" id="JANPWB010000012">
    <property type="protein sequence ID" value="KAJ1120286.1"/>
    <property type="molecule type" value="Genomic_DNA"/>
</dbReference>
<gene>
    <name evidence="2" type="ORF">NDU88_008402</name>
    <name evidence="3" type="ORF">NDU88_008423</name>
    <name evidence="4" type="ORF">NDU88_008460</name>
</gene>
<comment type="caution">
    <text evidence="4">The sequence shown here is derived from an EMBL/GenBank/DDBJ whole genome shotgun (WGS) entry which is preliminary data.</text>
</comment>
<accession>A0AAV7NWM3</accession>
<dbReference type="AlphaFoldDB" id="A0AAV7NWM3"/>
<protein>
    <submittedName>
        <fullName evidence="4">Uncharacterized protein</fullName>
    </submittedName>
</protein>
<feature type="region of interest" description="Disordered" evidence="1">
    <location>
        <begin position="72"/>
        <end position="94"/>
    </location>
</feature>
<evidence type="ECO:0000313" key="5">
    <source>
        <dbReference type="Proteomes" id="UP001066276"/>
    </source>
</evidence>
<proteinExistence type="predicted"/>
<evidence type="ECO:0000256" key="1">
    <source>
        <dbReference type="SAM" id="MobiDB-lite"/>
    </source>
</evidence>
<keyword evidence="5" id="KW-1185">Reference proteome</keyword>
<dbReference type="EMBL" id="JANPWB010000012">
    <property type="protein sequence ID" value="KAJ1120228.1"/>
    <property type="molecule type" value="Genomic_DNA"/>
</dbReference>
<dbReference type="Proteomes" id="UP001066276">
    <property type="component" value="Chromosome 8"/>
</dbReference>
<sequence>MWESPGFKLLLQQVPVHMVKCSLEEFQRNSGGATLSTAPQQDTGHGRTQLRARVPAVLCVLMLAGARHSGSAAAHSAASGSVFQGNRTVELHHK</sequence>
<evidence type="ECO:0000313" key="4">
    <source>
        <dbReference type="EMBL" id="KAJ1120286.1"/>
    </source>
</evidence>
<evidence type="ECO:0000313" key="3">
    <source>
        <dbReference type="EMBL" id="KAJ1120249.1"/>
    </source>
</evidence>
<evidence type="ECO:0000313" key="2">
    <source>
        <dbReference type="EMBL" id="KAJ1120228.1"/>
    </source>
</evidence>